<protein>
    <submittedName>
        <fullName evidence="2">Uncharacterized protein</fullName>
    </submittedName>
</protein>
<dbReference type="STRING" id="587909.SAMN05421810_10182"/>
<gene>
    <name evidence="2" type="ORF">SAMN05421810_10182</name>
</gene>
<name>A0A1I5KBW8_9PSEU</name>
<keyword evidence="3" id="KW-1185">Reference proteome</keyword>
<evidence type="ECO:0000313" key="3">
    <source>
        <dbReference type="Proteomes" id="UP000198727"/>
    </source>
</evidence>
<proteinExistence type="predicted"/>
<dbReference type="OrthoDB" id="3629207at2"/>
<accession>A0A1I5KBW8</accession>
<dbReference type="Proteomes" id="UP000198727">
    <property type="component" value="Unassembled WGS sequence"/>
</dbReference>
<feature type="compositionally biased region" description="Basic and acidic residues" evidence="1">
    <location>
        <begin position="52"/>
        <end position="65"/>
    </location>
</feature>
<dbReference type="EMBL" id="FOWW01000001">
    <property type="protein sequence ID" value="SFO82530.1"/>
    <property type="molecule type" value="Genomic_DNA"/>
</dbReference>
<evidence type="ECO:0000313" key="2">
    <source>
        <dbReference type="EMBL" id="SFO82530.1"/>
    </source>
</evidence>
<feature type="region of interest" description="Disordered" evidence="1">
    <location>
        <begin position="44"/>
        <end position="65"/>
    </location>
</feature>
<evidence type="ECO:0000256" key="1">
    <source>
        <dbReference type="SAM" id="MobiDB-lite"/>
    </source>
</evidence>
<dbReference type="AlphaFoldDB" id="A0A1I5KBW8"/>
<organism evidence="2 3">
    <name type="scientific">Amycolatopsis arida</name>
    <dbReference type="NCBI Taxonomy" id="587909"/>
    <lineage>
        <taxon>Bacteria</taxon>
        <taxon>Bacillati</taxon>
        <taxon>Actinomycetota</taxon>
        <taxon>Actinomycetes</taxon>
        <taxon>Pseudonocardiales</taxon>
        <taxon>Pseudonocardiaceae</taxon>
        <taxon>Amycolatopsis</taxon>
    </lineage>
</organism>
<sequence length="65" mass="7044">MKFVSQHYPGLIVRDIGVRFSDGVADVDPKTAAELRKLPTELGVREVGGGAARDEPAKPRRGRAE</sequence>
<reference evidence="3" key="1">
    <citation type="submission" date="2016-10" db="EMBL/GenBank/DDBJ databases">
        <authorList>
            <person name="Varghese N."/>
            <person name="Submissions S."/>
        </authorList>
    </citation>
    <scope>NUCLEOTIDE SEQUENCE [LARGE SCALE GENOMIC DNA]</scope>
    <source>
        <strain evidence="3">CGMCC 4.5579</strain>
    </source>
</reference>